<dbReference type="InterPro" id="IPR052899">
    <property type="entry name" value="Class-I_DAHP_synthase"/>
</dbReference>
<proteinExistence type="predicted"/>
<organism evidence="3 4">
    <name type="scientific">Clostridium amylolyticum</name>
    <dbReference type="NCBI Taxonomy" id="1121298"/>
    <lineage>
        <taxon>Bacteria</taxon>
        <taxon>Bacillati</taxon>
        <taxon>Bacillota</taxon>
        <taxon>Clostridia</taxon>
        <taxon>Eubacteriales</taxon>
        <taxon>Clostridiaceae</taxon>
        <taxon>Clostridium</taxon>
    </lineage>
</organism>
<keyword evidence="4" id="KW-1185">Reference proteome</keyword>
<keyword evidence="1" id="KW-0808">Transferase</keyword>
<sequence length="265" mass="29226">MNIDISEKNAKITNLIKIKNVEIGGNEKILISGPCAVESYDIMLAIAKKLKDLGVHMLRGGVFKPRTSPYDFQGMGFQGLEVIKEVGKLVDMPVSTEIMDPRHVEKALDYIDALQIGSRNMYNYTLLSEVGKTNIPIILKRGMGATIKEWIFAAEYIAKQGNDKIIMCERGIRTFEDATRNTLDLNAVAYLKHNTSLPVIVDPSHGTGLSELVYPMSLASLASGADGLIIESHISPDKAISDARQTISMEELEKIVSKLNIFKSK</sequence>
<name>A0A1M6KJP5_9CLOT</name>
<gene>
    <name evidence="3" type="ORF">SAMN05444401_3390</name>
</gene>
<evidence type="ECO:0000313" key="3">
    <source>
        <dbReference type="EMBL" id="SHJ59197.1"/>
    </source>
</evidence>
<dbReference type="OrthoDB" id="9780456at2"/>
<dbReference type="NCBIfam" id="NF006421">
    <property type="entry name" value="PRK08673.1"/>
    <property type="match status" value="1"/>
</dbReference>
<dbReference type="RefSeq" id="WP_073009414.1">
    <property type="nucleotide sequence ID" value="NZ_FQZO01000006.1"/>
</dbReference>
<dbReference type="GO" id="GO:0016740">
    <property type="term" value="F:transferase activity"/>
    <property type="evidence" value="ECO:0007669"/>
    <property type="project" value="UniProtKB-KW"/>
</dbReference>
<feature type="domain" description="DAHP synthetase I/KDSA" evidence="2">
    <location>
        <begin position="16"/>
        <end position="257"/>
    </location>
</feature>
<dbReference type="PANTHER" id="PTHR43018:SF1">
    <property type="entry name" value="PROTEIN AROA(G)"/>
    <property type="match status" value="1"/>
</dbReference>
<dbReference type="NCBIfam" id="NF009239">
    <property type="entry name" value="PRK12595.1"/>
    <property type="match status" value="1"/>
</dbReference>
<dbReference type="InterPro" id="IPR006218">
    <property type="entry name" value="DAHP1/KDSA"/>
</dbReference>
<dbReference type="InterPro" id="IPR006268">
    <property type="entry name" value="DAHP_syn_2"/>
</dbReference>
<protein>
    <submittedName>
        <fullName evidence="3">3-deoxy-D-arabinoheptulosonate-7-phosphate synthase</fullName>
    </submittedName>
</protein>
<dbReference type="AlphaFoldDB" id="A0A1M6KJP5"/>
<dbReference type="Proteomes" id="UP000184080">
    <property type="component" value="Unassembled WGS sequence"/>
</dbReference>
<accession>A0A1M6KJP5</accession>
<evidence type="ECO:0000313" key="4">
    <source>
        <dbReference type="Proteomes" id="UP000184080"/>
    </source>
</evidence>
<dbReference type="Pfam" id="PF00793">
    <property type="entry name" value="DAHP_synth_1"/>
    <property type="match status" value="1"/>
</dbReference>
<dbReference type="GO" id="GO:0016832">
    <property type="term" value="F:aldehyde-lyase activity"/>
    <property type="evidence" value="ECO:0007669"/>
    <property type="project" value="InterPro"/>
</dbReference>
<dbReference type="STRING" id="1121298.SAMN05444401_3390"/>
<dbReference type="InterPro" id="IPR013785">
    <property type="entry name" value="Aldolase_TIM"/>
</dbReference>
<evidence type="ECO:0000259" key="2">
    <source>
        <dbReference type="Pfam" id="PF00793"/>
    </source>
</evidence>
<dbReference type="GO" id="GO:0009073">
    <property type="term" value="P:aromatic amino acid family biosynthetic process"/>
    <property type="evidence" value="ECO:0007669"/>
    <property type="project" value="InterPro"/>
</dbReference>
<dbReference type="SUPFAM" id="SSF51569">
    <property type="entry name" value="Aldolase"/>
    <property type="match status" value="1"/>
</dbReference>
<reference evidence="3 4" key="1">
    <citation type="submission" date="2016-11" db="EMBL/GenBank/DDBJ databases">
        <authorList>
            <person name="Jaros S."/>
            <person name="Januszkiewicz K."/>
            <person name="Wedrychowicz H."/>
        </authorList>
    </citation>
    <scope>NUCLEOTIDE SEQUENCE [LARGE SCALE GENOMIC DNA]</scope>
    <source>
        <strain evidence="3 4">DSM 21864</strain>
    </source>
</reference>
<dbReference type="NCBIfam" id="TIGR01361">
    <property type="entry name" value="DAHP_synth_Bsub"/>
    <property type="match status" value="1"/>
</dbReference>
<dbReference type="PANTHER" id="PTHR43018">
    <property type="entry name" value="PHOSPHO-2-DEHYDRO-3-DEOXYHEPTONATE ALDOLASE"/>
    <property type="match status" value="1"/>
</dbReference>
<dbReference type="EMBL" id="FQZO01000006">
    <property type="protein sequence ID" value="SHJ59197.1"/>
    <property type="molecule type" value="Genomic_DNA"/>
</dbReference>
<evidence type="ECO:0000256" key="1">
    <source>
        <dbReference type="ARBA" id="ARBA00022679"/>
    </source>
</evidence>
<dbReference type="Gene3D" id="3.20.20.70">
    <property type="entry name" value="Aldolase class I"/>
    <property type="match status" value="1"/>
</dbReference>